<evidence type="ECO:0000313" key="2">
    <source>
        <dbReference type="EMBL" id="PNI04291.1"/>
    </source>
</evidence>
<dbReference type="Proteomes" id="UP000236449">
    <property type="component" value="Unassembled WGS sequence"/>
</dbReference>
<proteinExistence type="predicted"/>
<evidence type="ECO:0000313" key="3">
    <source>
        <dbReference type="Proteomes" id="UP000236449"/>
    </source>
</evidence>
<sequence>MPFITSDDNNHYLGWFQFDSTSYPVMNYPKMDNSIMNASLQLIEHALTNYKKVILVRLDFHMNKFTNHNQAIQNLFNKLKVQIKEQFSSNLFYLWVRERTCTSLPQHYHVVLALSGHTCLNSWNVYHIARDIWEAHPDSGSCYHPYNPFYTLSRISDRKFHENLKACIYRVSYLAKDISKENSPEVKRRYGTGGFLRHAGGCTYSLESYFEHEHILPLSSKCTAMLFGQ</sequence>
<gene>
    <name evidence="2" type="ORF">C1N32_12725</name>
</gene>
<dbReference type="Pfam" id="PF11726">
    <property type="entry name" value="YagK_YfjJ_C"/>
    <property type="match status" value="1"/>
</dbReference>
<comment type="caution">
    <text evidence="2">The sequence shown here is derived from an EMBL/GenBank/DDBJ whole genome shotgun (WGS) entry which is preliminary data.</text>
</comment>
<feature type="domain" description="YagK/YfjJ C-terminal" evidence="1">
    <location>
        <begin position="47"/>
        <end position="184"/>
    </location>
</feature>
<evidence type="ECO:0000259" key="1">
    <source>
        <dbReference type="Pfam" id="PF11726"/>
    </source>
</evidence>
<organism evidence="2 3">
    <name type="scientific">Vibrio diazotrophicus</name>
    <dbReference type="NCBI Taxonomy" id="685"/>
    <lineage>
        <taxon>Bacteria</taxon>
        <taxon>Pseudomonadati</taxon>
        <taxon>Pseudomonadota</taxon>
        <taxon>Gammaproteobacteria</taxon>
        <taxon>Vibrionales</taxon>
        <taxon>Vibrionaceae</taxon>
        <taxon>Vibrio</taxon>
    </lineage>
</organism>
<dbReference type="InterPro" id="IPR057271">
    <property type="entry name" value="YagK_YfjJ_C"/>
</dbReference>
<dbReference type="AlphaFoldDB" id="A0A2J8I1D6"/>
<accession>A0A2J8I1D6</accession>
<dbReference type="EMBL" id="POSK01000008">
    <property type="protein sequence ID" value="PNI04291.1"/>
    <property type="molecule type" value="Genomic_DNA"/>
</dbReference>
<dbReference type="OrthoDB" id="5593782at2"/>
<name>A0A2J8I1D6_VIBDI</name>
<reference evidence="2 3" key="1">
    <citation type="submission" date="2018-01" db="EMBL/GenBank/DDBJ databases">
        <title>Draft genome sequences of six Vibrio diazotrophicus strains isolated from deep-sea sediments of the Baltic Sea.</title>
        <authorList>
            <person name="Castillo D."/>
            <person name="Vandieken V."/>
            <person name="Chiang O."/>
            <person name="Middelboe M."/>
        </authorList>
    </citation>
    <scope>NUCLEOTIDE SEQUENCE [LARGE SCALE GENOMIC DNA]</scope>
    <source>
        <strain evidence="2 3">60.27F</strain>
    </source>
</reference>
<protein>
    <recommendedName>
        <fullName evidence="1">YagK/YfjJ C-terminal domain-containing protein</fullName>
    </recommendedName>
</protein>